<evidence type="ECO:0000313" key="2">
    <source>
        <dbReference type="EMBL" id="QQZ00613.1"/>
    </source>
</evidence>
<accession>A0A7U1BJC3</accession>
<dbReference type="Proteomes" id="UP000596428">
    <property type="component" value="Segment"/>
</dbReference>
<evidence type="ECO:0000313" key="4">
    <source>
        <dbReference type="Proteomes" id="UP000596428"/>
    </source>
</evidence>
<evidence type="ECO:0000313" key="3">
    <source>
        <dbReference type="Proteomes" id="UP000596309"/>
    </source>
</evidence>
<dbReference type="EMBL" id="MT128666">
    <property type="protein sequence ID" value="QQZ00518.1"/>
    <property type="molecule type" value="Genomic_DNA"/>
</dbReference>
<organismHost>
    <name type="scientific">Siniperca chuatsi</name>
    <name type="common">Mandarin fish</name>
    <dbReference type="NCBI Taxonomy" id="119488"/>
</organismHost>
<dbReference type="Proteomes" id="UP000596309">
    <property type="component" value="Segment"/>
</dbReference>
<sequence>MATGRHGHIPGTVKAYATLEQDGPLLWLDLLSNISGCYSMDNIFGTRSRRHDSHHTTHNECTCHLLFNHTQHTTNYVHLIIHSTPQSMYSIRHSIVP</sequence>
<organism evidence="1 3">
    <name type="scientific">Infectious spleen and kidney necrosis virus</name>
    <name type="common">ISKNV</name>
    <dbReference type="NCBI Taxonomy" id="180170"/>
    <lineage>
        <taxon>Viruses</taxon>
        <taxon>Varidnaviria</taxon>
        <taxon>Bamfordvirae</taxon>
        <taxon>Nucleocytoviricota</taxon>
        <taxon>Megaviricetes</taxon>
        <taxon>Pimascovirales</taxon>
        <taxon>Pimascovirales incertae sedis</taxon>
        <taxon>Iridoviridae</taxon>
        <taxon>Alphairidovirinae</taxon>
        <taxon>Megalocytivirus</taxon>
        <taxon>Megalocytivirus pagrus1</taxon>
    </lineage>
</organism>
<reference evidence="3 4" key="1">
    <citation type="submission" date="2020-03" db="EMBL/GenBank/DDBJ databases">
        <authorList>
            <person name="Kayansamruaj P."/>
        </authorList>
    </citation>
    <scope>NUCLEOTIDE SEQUENCE [LARGE SCALE GENOMIC DNA]</scope>
    <source>
        <strain evidence="1">KU1</strain>
        <strain evidence="2">KU2</strain>
    </source>
</reference>
<evidence type="ECO:0000313" key="1">
    <source>
        <dbReference type="EMBL" id="QQZ00518.1"/>
    </source>
</evidence>
<dbReference type="EMBL" id="MT128667">
    <property type="protein sequence ID" value="QQZ00613.1"/>
    <property type="molecule type" value="Genomic_DNA"/>
</dbReference>
<name>A0A7U1BJC3_ISKNV</name>
<proteinExistence type="predicted"/>
<protein>
    <submittedName>
        <fullName evidence="1">Uncharacterized protein</fullName>
    </submittedName>
</protein>
<gene>
    <name evidence="1" type="ORF">IJGMMPBP_00065</name>
    <name evidence="2" type="ORF">NIDBEMMG_00038</name>
</gene>
<organismHost>
    <name type="scientific">Synchiropus splendidus</name>
    <name type="common">Mandarinfish</name>
    <name type="synonym">Callionymus splendidus</name>
    <dbReference type="NCBI Taxonomy" id="270530"/>
</organismHost>